<gene>
    <name evidence="2" type="ORF">C1SCF055_LOCUS13901</name>
</gene>
<organism evidence="2">
    <name type="scientific">Cladocopium goreaui</name>
    <dbReference type="NCBI Taxonomy" id="2562237"/>
    <lineage>
        <taxon>Eukaryota</taxon>
        <taxon>Sar</taxon>
        <taxon>Alveolata</taxon>
        <taxon>Dinophyceae</taxon>
        <taxon>Suessiales</taxon>
        <taxon>Symbiodiniaceae</taxon>
        <taxon>Cladocopium</taxon>
    </lineage>
</organism>
<dbReference type="Proteomes" id="UP001152797">
    <property type="component" value="Unassembled WGS sequence"/>
</dbReference>
<dbReference type="OrthoDB" id="415871at2759"/>
<evidence type="ECO:0000313" key="2">
    <source>
        <dbReference type="EMBL" id="CAI3986557.1"/>
    </source>
</evidence>
<sequence>MPQQTGPSHPAVAREDLDYDDYEAASMQDVTPSHGSSSVAPRPEEEVGVHIFRLERPDGHCFLRWSSYRRILFDLTRCLLMRRNDVVGIHPMIVPPIGLQEPHEKAVILQSRVDLLPGSREQLVLIDLEVHFHALPDGLLIPPAVTRKVYRVLPPVHRSQILILLGLFDYCELHGDHCTIFQDHLIWHLEDRTLHDLPHGTYVRVIVPPPADTTLDTQRAIAISRDFALEAHRPHHRPDCQAQGSQSWRPERLDDHSTFFQLDVQACPPLPAQYKVAPDQVVQPALLGTSAGGDLPLRAPRPSTRFHDRDFETLQNLFQSLSLIECEEEGQVAYVDTWYVHHAQHSRCTDSRAVKLYQDPASWLEDLIAPWEDIIDETIDIVLYLVRPTPPCTTMECLLAHIIIEQAPRPDMVVGLISTHDSNHQSALIDHTAWSLPSLITANSIIRMAEHQVECRFRRCTVRRGPLPFDPFDFDEIEPGVGLVIYLHPANTGWLGPVQSEESDQGSLLQTHGRLPPALDGIDVPHNDPHQSRSENFAFNPSAKRFCPGSLSHSLTSANVQELQDLWRRSAFSWEGEEVVINVVTWLVDQFHQALHSCWRPRLVRLQGEAQSWERQLRLAWNDLQLPGAPILIHVVQPSPPSRDQQVAAHLLLIQNPLDGVSSSLLTVFDTERDLSGPTMQFALTTRDTLALDDIINDLGLSARCLSPNAPSICGAWIGTQLLVLGRPLPLGDGSGILFQVSRRPTNQDIQAHLAGTNLLQISARRKEGPPSPGEVKQELSSYGISCKIALLSDDFTALVFPLDFLAGPEVHHFVYVSQTDPHEIHLHTCETGFDLDELDHMRHLYQLGFEKAVILSVIPHEVGIIEVSFTVSIGALQMPAQKAKQLPDWPQQQPRRPPGKMFIPNFKDDSALCNLHCGISGTELGAFFTSSKNTLCTFLTGLSYLRFAISEIGIPDAWCFLVLGETYTSSTSSDITLIGWSAHQVRCGKEHMWSLGADRTGSAISEREALTWAMLWRIGQNSNIPTIFRSDSMLTLQQARGVIGALQCDDSFQILRGCAQLLESALDAGGLLFDHIPGHAGDPFNEFCDHIAKVEGRKGFFLKRPKLDLATWRPIIPFLWMLFDTNSGVPSFQGRGFNVHPPDLPPVNDPRPCAQPMLRSKKVDFTISIATGNVQSLGKGEHGFAGKLAFIRSQFLALHINFLGLQETRSDEGSSYQHGVFRLSSGHLQGQGGVELWCNLRQPSAFVDRKEIYLQRKHFCVAHRDHRRILVRIQHDLWDAWALVAYTPHSGYSSSERSIWWSDTQDILSNAGIGSSSLFVCIDANAGLGDPDGFSVLHDGFCTTSGTRFLRDFMLEFQLCAPIASPVHSGSTCTWTSPIGDEFTIDYVLLPNAWQERCHRSRILEELDMGNRNVDHSAYAVELVWADHKVTGQHKYEDGNRGTSFDRSLIQSKMPVHFHGSAVASWNTDVEEHLVQINSHLHSQLRRWCPRPSKGPDRPYIDDHIWQMRKAKLHHRRQLRLLRGLLRRETMARIFSAWKEPQNWKQDGQISKGKQIALSELVQDLGPATSASEIQQRLRPFLGSTNKLRQGLSPLPLIKDAEGKPCTSNEAVLNRWIEFFSEMEGGERMTLTEQRHIWRSNLAALSQSCFTIDISEIPSLTELEQACRQVKAGKASGMDGVPSELLRYCPATMAKQFYSLLLKICLQGQEPLAHKGGFLVPIWKGKLGKDTCQAFRSILISSMVGKTLHKALRTKQTQLYQRFLHPQQLGGRKGISVILGGHLIRAFLRVFESRKQPTAVLFIDLQEAFYRVVRPLAISGEWTDEIIATMAARLQMDHHLLHDLYEHLQAPSAVESAQMSAATEFALRTAHGRAILFADVVFGYLMARVLKSFDHELEPLNILSEFPQAPTIDLQGSGLPTSGEGTDHEVPSAQRLLGPCWMDDLAIPLTANTNEELLNNLGTWCICDLKTKEYLHCAIIRLYKRLLRCPRDAHLSDEEILHRTGLPAPATLLRIRRLSYLGSLLSVGSSAHWGLLNLDNAWLDLLRDDLQWAGDQLSRSCSLGDPFSHTARWLEVIQHHRGYWKRLLRRARDHSILVASRKYICTSTHLRMRDLLLQQGRWDGPGLSHNIALDPSSFYGCLHCEVRCKTLAGEGAHMFKVHGISHPVRTLIHGTQCGACLTEYFTQGKLKAHLIRAHHCRQQLLGRKICHTPSAGLGSIVDTQRHTEWDGRLPPLQAEGPRNKLADPRDFDIEHCELFEAVSILIVESTEDTIQEFGNELRQLPSKRPISWTAWTSTFRSLITFFDAAELDATPQMCAEIRRCLLDVARPSSWSFLQADKECAQSCPSLGEMEEIFAQTQWRAPTDRVPRPCSRERIFLHVFSGRRRAGDLQFYMEKMFDSICQDGSILCVVSLDLVIDAEFGDVRRPDTQAFWKHGVAAGWVLGALCGPPCETWSQARFVEDPLHPGRGPRPLRDRDHLWGFESLSLREAQQVATGNELLLFTIELLYALACVDGFGLLEHPQEPEEPSRPSIWHLEALHLLRRCPGVQIVDFAQGLLGANSPKPTRLLALNLPDLQTHLRRHHVTPELPKRSAIGRSEDGSWRTAPLKEYPPAMNRALSHVFCNWFRRHPFCTDFTVDPKFLSRCRAMSVSAFGTTIGRDFGG</sequence>
<reference evidence="3 4" key="2">
    <citation type="submission" date="2024-05" db="EMBL/GenBank/DDBJ databases">
        <authorList>
            <person name="Chen Y."/>
            <person name="Shah S."/>
            <person name="Dougan E. K."/>
            <person name="Thang M."/>
            <person name="Chan C."/>
        </authorList>
    </citation>
    <scope>NUCLEOTIDE SEQUENCE [LARGE SCALE GENOMIC DNA]</scope>
</reference>
<feature type="region of interest" description="Disordered" evidence="1">
    <location>
        <begin position="23"/>
        <end position="42"/>
    </location>
</feature>
<dbReference type="EMBL" id="CAMXCT030001091">
    <property type="protein sequence ID" value="CAL4773869.1"/>
    <property type="molecule type" value="Genomic_DNA"/>
</dbReference>
<keyword evidence="4" id="KW-1185">Reference proteome</keyword>
<proteinExistence type="predicted"/>
<feature type="compositionally biased region" description="Polar residues" evidence="1">
    <location>
        <begin position="28"/>
        <end position="39"/>
    </location>
</feature>
<accession>A0A9P1FU94</accession>
<reference evidence="2" key="1">
    <citation type="submission" date="2022-10" db="EMBL/GenBank/DDBJ databases">
        <authorList>
            <person name="Chen Y."/>
            <person name="Dougan E. K."/>
            <person name="Chan C."/>
            <person name="Rhodes N."/>
            <person name="Thang M."/>
        </authorList>
    </citation>
    <scope>NUCLEOTIDE SEQUENCE</scope>
</reference>
<evidence type="ECO:0000313" key="4">
    <source>
        <dbReference type="Proteomes" id="UP001152797"/>
    </source>
</evidence>
<evidence type="ECO:0000256" key="1">
    <source>
        <dbReference type="SAM" id="MobiDB-lite"/>
    </source>
</evidence>
<dbReference type="SUPFAM" id="SSF53098">
    <property type="entry name" value="Ribonuclease H-like"/>
    <property type="match status" value="1"/>
</dbReference>
<dbReference type="InterPro" id="IPR036691">
    <property type="entry name" value="Endo/exonu/phosph_ase_sf"/>
</dbReference>
<evidence type="ECO:0000313" key="3">
    <source>
        <dbReference type="EMBL" id="CAL4773869.1"/>
    </source>
</evidence>
<dbReference type="SUPFAM" id="SSF56219">
    <property type="entry name" value="DNase I-like"/>
    <property type="match status" value="1"/>
</dbReference>
<dbReference type="PANTHER" id="PTHR19446">
    <property type="entry name" value="REVERSE TRANSCRIPTASES"/>
    <property type="match status" value="1"/>
</dbReference>
<comment type="caution">
    <text evidence="2">The sequence shown here is derived from an EMBL/GenBank/DDBJ whole genome shotgun (WGS) entry which is preliminary data.</text>
</comment>
<protein>
    <submittedName>
        <fullName evidence="3">RNase H type-1 domain-containing protein</fullName>
    </submittedName>
</protein>
<name>A0A9P1FU94_9DINO</name>
<dbReference type="EMBL" id="CAMXCT010001091">
    <property type="protein sequence ID" value="CAI3986557.1"/>
    <property type="molecule type" value="Genomic_DNA"/>
</dbReference>
<dbReference type="Gene3D" id="3.60.10.10">
    <property type="entry name" value="Endonuclease/exonuclease/phosphatase"/>
    <property type="match status" value="1"/>
</dbReference>
<dbReference type="InterPro" id="IPR012337">
    <property type="entry name" value="RNaseH-like_sf"/>
</dbReference>
<dbReference type="EMBL" id="CAMXCT020001091">
    <property type="protein sequence ID" value="CAL1139932.1"/>
    <property type="molecule type" value="Genomic_DNA"/>
</dbReference>